<dbReference type="KEGG" id="ahel:Q31a_16640"/>
<organism evidence="1 2">
    <name type="scientific">Aureliella helgolandensis</name>
    <dbReference type="NCBI Taxonomy" id="2527968"/>
    <lineage>
        <taxon>Bacteria</taxon>
        <taxon>Pseudomonadati</taxon>
        <taxon>Planctomycetota</taxon>
        <taxon>Planctomycetia</taxon>
        <taxon>Pirellulales</taxon>
        <taxon>Pirellulaceae</taxon>
        <taxon>Aureliella</taxon>
    </lineage>
</organism>
<keyword evidence="2" id="KW-1185">Reference proteome</keyword>
<dbReference type="AlphaFoldDB" id="A0A518G437"/>
<accession>A0A518G437</accession>
<dbReference type="EMBL" id="CP036298">
    <property type="protein sequence ID" value="QDV23366.1"/>
    <property type="molecule type" value="Genomic_DNA"/>
</dbReference>
<gene>
    <name evidence="1" type="ORF">Q31a_16640</name>
</gene>
<protein>
    <submittedName>
        <fullName evidence="1">Uncharacterized protein</fullName>
    </submittedName>
</protein>
<reference evidence="1 2" key="1">
    <citation type="submission" date="2019-02" db="EMBL/GenBank/DDBJ databases">
        <title>Deep-cultivation of Planctomycetes and their phenomic and genomic characterization uncovers novel biology.</title>
        <authorList>
            <person name="Wiegand S."/>
            <person name="Jogler M."/>
            <person name="Boedeker C."/>
            <person name="Pinto D."/>
            <person name="Vollmers J."/>
            <person name="Rivas-Marin E."/>
            <person name="Kohn T."/>
            <person name="Peeters S.H."/>
            <person name="Heuer A."/>
            <person name="Rast P."/>
            <person name="Oberbeckmann S."/>
            <person name="Bunk B."/>
            <person name="Jeske O."/>
            <person name="Meyerdierks A."/>
            <person name="Storesund J.E."/>
            <person name="Kallscheuer N."/>
            <person name="Luecker S."/>
            <person name="Lage O.M."/>
            <person name="Pohl T."/>
            <person name="Merkel B.J."/>
            <person name="Hornburger P."/>
            <person name="Mueller R.-W."/>
            <person name="Bruemmer F."/>
            <person name="Labrenz M."/>
            <person name="Spormann A.M."/>
            <person name="Op den Camp H."/>
            <person name="Overmann J."/>
            <person name="Amann R."/>
            <person name="Jetten M.S.M."/>
            <person name="Mascher T."/>
            <person name="Medema M.H."/>
            <person name="Devos D.P."/>
            <person name="Kaster A.-K."/>
            <person name="Ovreas L."/>
            <person name="Rohde M."/>
            <person name="Galperin M.Y."/>
            <person name="Jogler C."/>
        </authorList>
    </citation>
    <scope>NUCLEOTIDE SEQUENCE [LARGE SCALE GENOMIC DNA]</scope>
    <source>
        <strain evidence="1 2">Q31a</strain>
    </source>
</reference>
<sequence>MHAPVGVKPRAIQDTIADQRALPVFRNDAQGCLAARAGHSQSVQSTQPQDLIQCVNHFHMLALPAEYTCRIPTGVTNPIKNLLIPSTVADLHGKHHSSRRESFWKRSLLAVARQIVVEAKLVCYQCIFKRMYPNCKRIYHSKTPLN</sequence>
<name>A0A518G437_9BACT</name>
<evidence type="ECO:0000313" key="1">
    <source>
        <dbReference type="EMBL" id="QDV23366.1"/>
    </source>
</evidence>
<proteinExistence type="predicted"/>
<evidence type="ECO:0000313" key="2">
    <source>
        <dbReference type="Proteomes" id="UP000318017"/>
    </source>
</evidence>
<dbReference type="Proteomes" id="UP000318017">
    <property type="component" value="Chromosome"/>
</dbReference>